<evidence type="ECO:0000313" key="3">
    <source>
        <dbReference type="Proteomes" id="UP000001235"/>
    </source>
</evidence>
<dbReference type="HOGENOM" id="CLU_1924535_0_0_4"/>
<gene>
    <name evidence="2" type="ordered locus">Galf_2700</name>
</gene>
<feature type="compositionally biased region" description="Basic and acidic residues" evidence="1">
    <location>
        <begin position="99"/>
        <end position="112"/>
    </location>
</feature>
<protein>
    <recommendedName>
        <fullName evidence="4">Lipoprotein</fullName>
    </recommendedName>
</protein>
<evidence type="ECO:0000313" key="2">
    <source>
        <dbReference type="EMBL" id="ADL56696.1"/>
    </source>
</evidence>
<dbReference type="KEGG" id="gca:Galf_2700"/>
<dbReference type="AlphaFoldDB" id="D9SD98"/>
<keyword evidence="3" id="KW-1185">Reference proteome</keyword>
<name>D9SD98_GALCS</name>
<feature type="region of interest" description="Disordered" evidence="1">
    <location>
        <begin position="76"/>
        <end position="131"/>
    </location>
</feature>
<dbReference type="EMBL" id="CP002159">
    <property type="protein sequence ID" value="ADL56696.1"/>
    <property type="molecule type" value="Genomic_DNA"/>
</dbReference>
<dbReference type="STRING" id="395494.Galf_2700"/>
<reference evidence="2 3" key="1">
    <citation type="submission" date="2010-08" db="EMBL/GenBank/DDBJ databases">
        <title>Complete sequence of Gallionella capsiferriformans ES-2.</title>
        <authorList>
            <consortium name="US DOE Joint Genome Institute"/>
            <person name="Lucas S."/>
            <person name="Copeland A."/>
            <person name="Lapidus A."/>
            <person name="Cheng J.-F."/>
            <person name="Bruce D."/>
            <person name="Goodwin L."/>
            <person name="Pitluck S."/>
            <person name="Chertkov O."/>
            <person name="Davenport K.W."/>
            <person name="Detter J.C."/>
            <person name="Han C."/>
            <person name="Tapia R."/>
            <person name="Land M."/>
            <person name="Hauser L."/>
            <person name="Chang Y.-J."/>
            <person name="Jeffries C."/>
            <person name="Kyrpides N."/>
            <person name="Ivanova N."/>
            <person name="Mikhailova N."/>
            <person name="Shelobolina E.S."/>
            <person name="Picardal F."/>
            <person name="Roden E."/>
            <person name="Emerson D."/>
            <person name="Woyke T."/>
        </authorList>
    </citation>
    <scope>NUCLEOTIDE SEQUENCE [LARGE SCALE GENOMIC DNA]</scope>
    <source>
        <strain evidence="2 3">ES-2</strain>
    </source>
</reference>
<sequence>MLLRHAIVWLLIAVATTGCDQITGAAEQKTSDAEAIGYACRVSLKKPEDCMKENEAQSTSSVLTGWKAADKDIQEKTLDPSMGSDPSMAIQLKAASAPDETKDEKSAKKGEEATADAVEPAEPEKKPKKSH</sequence>
<evidence type="ECO:0000256" key="1">
    <source>
        <dbReference type="SAM" id="MobiDB-lite"/>
    </source>
</evidence>
<evidence type="ECO:0008006" key="4">
    <source>
        <dbReference type="Google" id="ProtNLM"/>
    </source>
</evidence>
<dbReference type="PROSITE" id="PS51257">
    <property type="entry name" value="PROKAR_LIPOPROTEIN"/>
    <property type="match status" value="1"/>
</dbReference>
<dbReference type="OrthoDB" id="8566096at2"/>
<dbReference type="eggNOG" id="ENOG5032Q8Q">
    <property type="taxonomic scope" value="Bacteria"/>
</dbReference>
<proteinExistence type="predicted"/>
<organism evidence="2 3">
    <name type="scientific">Gallionella capsiferriformans (strain ES-2)</name>
    <name type="common">Gallionella ferruginea capsiferriformans (strain ES-2)</name>
    <dbReference type="NCBI Taxonomy" id="395494"/>
    <lineage>
        <taxon>Bacteria</taxon>
        <taxon>Pseudomonadati</taxon>
        <taxon>Pseudomonadota</taxon>
        <taxon>Betaproteobacteria</taxon>
        <taxon>Nitrosomonadales</taxon>
        <taxon>Gallionellaceae</taxon>
        <taxon>Gallionella</taxon>
    </lineage>
</organism>
<accession>D9SD98</accession>
<dbReference type="RefSeq" id="WP_013294615.1">
    <property type="nucleotide sequence ID" value="NC_014394.1"/>
</dbReference>
<dbReference type="Proteomes" id="UP000001235">
    <property type="component" value="Chromosome"/>
</dbReference>